<dbReference type="GO" id="GO:0005886">
    <property type="term" value="C:plasma membrane"/>
    <property type="evidence" value="ECO:0007669"/>
    <property type="project" value="TreeGrafter"/>
</dbReference>
<dbReference type="SUPFAM" id="SSF82866">
    <property type="entry name" value="Multidrug efflux transporter AcrB transmembrane domain"/>
    <property type="match status" value="1"/>
</dbReference>
<evidence type="ECO:0000259" key="12">
    <source>
        <dbReference type="PROSITE" id="PS50156"/>
    </source>
</evidence>
<organism evidence="13 14">
    <name type="scientific">Microctonus aethiopoides</name>
    <dbReference type="NCBI Taxonomy" id="144406"/>
    <lineage>
        <taxon>Eukaryota</taxon>
        <taxon>Metazoa</taxon>
        <taxon>Ecdysozoa</taxon>
        <taxon>Arthropoda</taxon>
        <taxon>Hexapoda</taxon>
        <taxon>Insecta</taxon>
        <taxon>Pterygota</taxon>
        <taxon>Neoptera</taxon>
        <taxon>Endopterygota</taxon>
        <taxon>Hymenoptera</taxon>
        <taxon>Apocrita</taxon>
        <taxon>Ichneumonoidea</taxon>
        <taxon>Braconidae</taxon>
        <taxon>Euphorinae</taxon>
        <taxon>Microctonus</taxon>
    </lineage>
</organism>
<reference evidence="13" key="2">
    <citation type="submission" date="2023-03" db="EMBL/GenBank/DDBJ databases">
        <authorList>
            <person name="Inwood S.N."/>
            <person name="Skelly J.G."/>
            <person name="Guhlin J."/>
            <person name="Harrop T.W.R."/>
            <person name="Goldson S.G."/>
            <person name="Dearden P.K."/>
        </authorList>
    </citation>
    <scope>NUCLEOTIDE SEQUENCE</scope>
    <source>
        <strain evidence="13">Irish</strain>
        <tissue evidence="13">Whole body</tissue>
    </source>
</reference>
<feature type="transmembrane region" description="Helical" evidence="11">
    <location>
        <begin position="246"/>
        <end position="272"/>
    </location>
</feature>
<feature type="non-terminal residue" evidence="13">
    <location>
        <position position="990"/>
    </location>
</feature>
<dbReference type="Gene3D" id="1.20.1640.10">
    <property type="entry name" value="Multidrug efflux transporter AcrB transmembrane domain"/>
    <property type="match status" value="1"/>
</dbReference>
<dbReference type="InterPro" id="IPR032190">
    <property type="entry name" value="NPC1_N"/>
</dbReference>
<dbReference type="InterPro" id="IPR053958">
    <property type="entry name" value="HMGCR/SNAP/NPC1-like_SSD"/>
</dbReference>
<proteinExistence type="inferred from homology"/>
<evidence type="ECO:0000256" key="8">
    <source>
        <dbReference type="ARBA" id="ARBA00023157"/>
    </source>
</evidence>
<keyword evidence="7 11" id="KW-0472">Membrane</keyword>
<dbReference type="InterPro" id="IPR000731">
    <property type="entry name" value="SSD"/>
</dbReference>
<evidence type="ECO:0000256" key="11">
    <source>
        <dbReference type="SAM" id="Phobius"/>
    </source>
</evidence>
<comment type="catalytic activity">
    <reaction evidence="10">
        <text>cholesterol(in) = cholesterol(out)</text>
        <dbReference type="Rhea" id="RHEA:39747"/>
        <dbReference type="ChEBI" id="CHEBI:16113"/>
    </reaction>
</comment>
<sequence length="990" mass="112613">SATNNYTCVWYGECFHYGFKTFNCRYDGVAKQINNSTAEVILQCRCPHLFTETEHPHTCCDEKMIFTMNEQMRMAEGILGRCPTCLKNLFHSICDFTCANDQSRFMTGTRFNITKNGDEYIEELEIFIDEEYTNSTFDSCKQIVVPSTGDLAMGLACGDYSASDCTPKLWFESMGDAKSNYFVPFQINYVYESNDDKNYTDPLNPPTKFCHEAYDDSFACSCVDCASACSNVEWIIKDTNFTIFELNGFGIIFGIVIIIICTLIVIGIRFSILGKFDGFNFIWFQNCRKTYYSVFENFFTIWVFAKYPILILCLSSYVIGGLCYGIMSLKVTINPIEIWSSANSRARMEKNYFDSHFTPFYRTEQIYINAIGLNTIKYINQSNDNGTIEYGPVFEKDFLLAVYDLQQQILQIGQDIDEGLEKICYAPVQNDFIGPVTLELCTIQSIWGYFQNNVTVFENNLDYLDHIYKCMQNPYNPNCLAPYKGPIIPDIAVGGFLSGNEEESGDKNFMKATTIILTFLVKNSNSTEAGLEQTLEWEKKYLNFMKNWTENSCPDFMDVAFSAERSIEDELERISNAEIHTVIISYVVMFIYIAVALGKFQTSVGCSLGIFGYIGVPTTLLTIEVIPFLVLAVGVDNIFILVQTHQRNSLKMHETIPEYMGRILSSVGPSMLLTSTSECLCFLIGALSSMPASGRLDVVCCVMLKNNTSNKPENNGIIHWIFEKFYIPFLMKKCICIGILIIFIAMLTLHIIVGPNVDIGLDSKLSMPDDSYVLKYLDFMGKFLSMGPPVYFVITGGLNYSDTKVQNAICGGQRCNSDSLYAQIFTASRQPSISYIAKPASSWIDDYFDWSTIDGCCKYFPNNGSFCPHTNGECKQCEIVKDEFKSRPQAKDFRTYINYFLTDIPDESCVKSGRASYSDSVNYFHDEYGMIDIDDNYFMSYHTSLRKQSDWYEALAAARFIAKNITTMINEANLTSTEINVFPYRYLYIY</sequence>
<evidence type="ECO:0000256" key="4">
    <source>
        <dbReference type="ARBA" id="ARBA00022692"/>
    </source>
</evidence>
<dbReference type="PANTHER" id="PTHR45727:SF6">
    <property type="entry name" value="NPC INTRACELLULAR CHOLESTEROL TRANSPORTER 1 HOMOLOG 1B"/>
    <property type="match status" value="1"/>
</dbReference>
<name>A0AA39KXN9_9HYME</name>
<reference evidence="13" key="1">
    <citation type="journal article" date="2023" name="bioRxiv">
        <title>Scaffold-level genome assemblies of two parasitoid biocontrol wasps reveal the parthenogenesis mechanism and an associated novel virus.</title>
        <authorList>
            <person name="Inwood S."/>
            <person name="Skelly J."/>
            <person name="Guhlin J."/>
            <person name="Harrop T."/>
            <person name="Goldson S."/>
            <person name="Dearden P."/>
        </authorList>
    </citation>
    <scope>NUCLEOTIDE SEQUENCE</scope>
    <source>
        <strain evidence="13">Irish</strain>
        <tissue evidence="13">Whole body</tissue>
    </source>
</reference>
<evidence type="ECO:0000313" key="14">
    <source>
        <dbReference type="Proteomes" id="UP001168990"/>
    </source>
</evidence>
<keyword evidence="9" id="KW-0325">Glycoprotein</keyword>
<evidence type="ECO:0000256" key="1">
    <source>
        <dbReference type="ARBA" id="ARBA00004141"/>
    </source>
</evidence>
<dbReference type="GO" id="GO:0015485">
    <property type="term" value="F:cholesterol binding"/>
    <property type="evidence" value="ECO:0007669"/>
    <property type="project" value="TreeGrafter"/>
</dbReference>
<feature type="domain" description="SSD" evidence="12">
    <location>
        <begin position="602"/>
        <end position="692"/>
    </location>
</feature>
<keyword evidence="14" id="KW-1185">Reference proteome</keyword>
<dbReference type="PROSITE" id="PS50156">
    <property type="entry name" value="SSD"/>
    <property type="match status" value="1"/>
</dbReference>
<keyword evidence="5" id="KW-0732">Signal</keyword>
<dbReference type="EMBL" id="JAQQBS010000001">
    <property type="protein sequence ID" value="KAK0177565.1"/>
    <property type="molecule type" value="Genomic_DNA"/>
</dbReference>
<protein>
    <recommendedName>
        <fullName evidence="12">SSD domain-containing protein</fullName>
    </recommendedName>
</protein>
<evidence type="ECO:0000256" key="9">
    <source>
        <dbReference type="ARBA" id="ARBA00023180"/>
    </source>
</evidence>
<dbReference type="InterPro" id="IPR053956">
    <property type="entry name" value="NPC1_MLD"/>
</dbReference>
<evidence type="ECO:0000313" key="13">
    <source>
        <dbReference type="EMBL" id="KAK0177565.1"/>
    </source>
</evidence>
<dbReference type="GO" id="GO:0015918">
    <property type="term" value="P:sterol transport"/>
    <property type="evidence" value="ECO:0007669"/>
    <property type="project" value="TreeGrafter"/>
</dbReference>
<comment type="caution">
    <text evidence="13">The sequence shown here is derived from an EMBL/GenBank/DDBJ whole genome shotgun (WGS) entry which is preliminary data.</text>
</comment>
<keyword evidence="6 11" id="KW-1133">Transmembrane helix</keyword>
<keyword evidence="8" id="KW-1015">Disulfide bond</keyword>
<evidence type="ECO:0000256" key="2">
    <source>
        <dbReference type="ARBA" id="ARBA00005585"/>
    </source>
</evidence>
<dbReference type="AlphaFoldDB" id="A0AA39KXN9"/>
<comment type="subcellular location">
    <subcellularLocation>
        <location evidence="1">Membrane</location>
        <topology evidence="1">Multi-pass membrane protein</topology>
    </subcellularLocation>
</comment>
<accession>A0AA39KXN9</accession>
<dbReference type="Proteomes" id="UP001168990">
    <property type="component" value="Unassembled WGS sequence"/>
</dbReference>
<evidence type="ECO:0000256" key="3">
    <source>
        <dbReference type="ARBA" id="ARBA00022448"/>
    </source>
</evidence>
<dbReference type="Pfam" id="PF12349">
    <property type="entry name" value="Sterol-sensing"/>
    <property type="match status" value="1"/>
</dbReference>
<dbReference type="Pfam" id="PF22314">
    <property type="entry name" value="NPC1_MLD"/>
    <property type="match status" value="1"/>
</dbReference>
<dbReference type="GO" id="GO:0030299">
    <property type="term" value="P:intestinal cholesterol absorption"/>
    <property type="evidence" value="ECO:0007669"/>
    <property type="project" value="TreeGrafter"/>
</dbReference>
<feature type="transmembrane region" description="Helical" evidence="11">
    <location>
        <begin position="579"/>
        <end position="598"/>
    </location>
</feature>
<dbReference type="PANTHER" id="PTHR45727">
    <property type="entry name" value="NPC INTRACELLULAR CHOLESTEROL TRANSPORTER 1"/>
    <property type="match status" value="1"/>
</dbReference>
<feature type="transmembrane region" description="Helical" evidence="11">
    <location>
        <begin position="734"/>
        <end position="753"/>
    </location>
</feature>
<dbReference type="Pfam" id="PF16414">
    <property type="entry name" value="NPC1_N"/>
    <property type="match status" value="1"/>
</dbReference>
<feature type="transmembrane region" description="Helical" evidence="11">
    <location>
        <begin position="773"/>
        <end position="794"/>
    </location>
</feature>
<evidence type="ECO:0000256" key="10">
    <source>
        <dbReference type="ARBA" id="ARBA00034049"/>
    </source>
</evidence>
<feature type="transmembrane region" description="Helical" evidence="11">
    <location>
        <begin position="610"/>
        <end position="642"/>
    </location>
</feature>
<keyword evidence="4 11" id="KW-0812">Transmembrane</keyword>
<evidence type="ECO:0000256" key="6">
    <source>
        <dbReference type="ARBA" id="ARBA00022989"/>
    </source>
</evidence>
<gene>
    <name evidence="13" type="ORF">PV328_001606</name>
</gene>
<dbReference type="GO" id="GO:0042632">
    <property type="term" value="P:cholesterol homeostasis"/>
    <property type="evidence" value="ECO:0007669"/>
    <property type="project" value="TreeGrafter"/>
</dbReference>
<keyword evidence="3" id="KW-0813">Transport</keyword>
<feature type="transmembrane region" description="Helical" evidence="11">
    <location>
        <begin position="307"/>
        <end position="327"/>
    </location>
</feature>
<comment type="similarity">
    <text evidence="2">Belongs to the patched family.</text>
</comment>
<evidence type="ECO:0000256" key="7">
    <source>
        <dbReference type="ARBA" id="ARBA00023136"/>
    </source>
</evidence>
<evidence type="ECO:0000256" key="5">
    <source>
        <dbReference type="ARBA" id="ARBA00022729"/>
    </source>
</evidence>